<keyword evidence="3" id="KW-1185">Reference proteome</keyword>
<dbReference type="CDD" id="cd06578">
    <property type="entry name" value="HemD"/>
    <property type="match status" value="1"/>
</dbReference>
<dbReference type="NCBIfam" id="NF005568">
    <property type="entry name" value="PRK07239.1"/>
    <property type="match status" value="1"/>
</dbReference>
<dbReference type="Proteomes" id="UP001597018">
    <property type="component" value="Unassembled WGS sequence"/>
</dbReference>
<dbReference type="Pfam" id="PF02602">
    <property type="entry name" value="HEM4"/>
    <property type="match status" value="1"/>
</dbReference>
<dbReference type="InterPro" id="IPR003754">
    <property type="entry name" value="4pyrrol_synth_uPrphyn_synth"/>
</dbReference>
<comment type="caution">
    <text evidence="2">The sequence shown here is derived from an EMBL/GenBank/DDBJ whole genome shotgun (WGS) entry which is preliminary data.</text>
</comment>
<dbReference type="GO" id="GO:0004852">
    <property type="term" value="F:uroporphyrinogen-III synthase activity"/>
    <property type="evidence" value="ECO:0007669"/>
    <property type="project" value="UniProtKB-EC"/>
</dbReference>
<feature type="domain" description="Tetrapyrrole biosynthesis uroporphyrinogen III synthase" evidence="1">
    <location>
        <begin position="21"/>
        <end position="263"/>
    </location>
</feature>
<keyword evidence="2" id="KW-0456">Lyase</keyword>
<dbReference type="PANTHER" id="PTHR40082">
    <property type="entry name" value="BLR5956 PROTEIN"/>
    <property type="match status" value="1"/>
</dbReference>
<name>A0ABW3FQH9_9PSEU</name>
<dbReference type="SUPFAM" id="SSF69618">
    <property type="entry name" value="HemD-like"/>
    <property type="match status" value="1"/>
</dbReference>
<dbReference type="EC" id="4.2.1.75" evidence="2"/>
<dbReference type="RefSeq" id="WP_263251169.1">
    <property type="nucleotide sequence ID" value="NZ_BAABLT010000019.1"/>
</dbReference>
<dbReference type="EMBL" id="JBHTIW010000002">
    <property type="protein sequence ID" value="MFD0919295.1"/>
    <property type="molecule type" value="Genomic_DNA"/>
</dbReference>
<dbReference type="InterPro" id="IPR039793">
    <property type="entry name" value="UROS/Hem4"/>
</dbReference>
<dbReference type="PANTHER" id="PTHR40082:SF1">
    <property type="entry name" value="BLR5956 PROTEIN"/>
    <property type="match status" value="1"/>
</dbReference>
<accession>A0ABW3FQH9</accession>
<protein>
    <submittedName>
        <fullName evidence="2">Uroporphyrinogen-III synthase</fullName>
        <ecNumber evidence="2">4.2.1.75</ecNumber>
    </submittedName>
</protein>
<dbReference type="InterPro" id="IPR036108">
    <property type="entry name" value="4pyrrol_syn_uPrphyn_synt_sf"/>
</dbReference>
<dbReference type="Gene3D" id="3.40.50.10090">
    <property type="match status" value="2"/>
</dbReference>
<reference evidence="3" key="1">
    <citation type="journal article" date="2019" name="Int. J. Syst. Evol. Microbiol.">
        <title>The Global Catalogue of Microorganisms (GCM) 10K type strain sequencing project: providing services to taxonomists for standard genome sequencing and annotation.</title>
        <authorList>
            <consortium name="The Broad Institute Genomics Platform"/>
            <consortium name="The Broad Institute Genome Sequencing Center for Infectious Disease"/>
            <person name="Wu L."/>
            <person name="Ma J."/>
        </authorList>
    </citation>
    <scope>NUCLEOTIDE SEQUENCE [LARGE SCALE GENOMIC DNA]</scope>
    <source>
        <strain evidence="3">CCUG 56401</strain>
    </source>
</reference>
<evidence type="ECO:0000313" key="2">
    <source>
        <dbReference type="EMBL" id="MFD0919295.1"/>
    </source>
</evidence>
<evidence type="ECO:0000259" key="1">
    <source>
        <dbReference type="Pfam" id="PF02602"/>
    </source>
</evidence>
<evidence type="ECO:0000313" key="3">
    <source>
        <dbReference type="Proteomes" id="UP001597018"/>
    </source>
</evidence>
<gene>
    <name evidence="2" type="ORF">ACFQ16_06025</name>
</gene>
<sequence length="279" mass="29576">MHEGTPLRGCTVGVTAERKADEISALFERRGARVLRAAAMHTVPLPEDGELVAATEAVLAAPVDHVVAITGVGFRGWLEAADQLGLGARLREHLRSAELVARGAKARGALRGGGLGDAAWTSPTEESREVLDHLLSRGVDGKRVVVQVHGEPMAEFRERLRRAGAEVLPVRVYRWTDPVDLPALDRLLDAVIAGEVDALTFTSAPAAANALGRADRTGRGEELRKSLRGSVFVACVGPVTAAPLVAADIPCALPDRSRTAALVRLVSEQLPRWRAAPGS</sequence>
<proteinExistence type="predicted"/>
<organism evidence="2 3">
    <name type="scientific">Saccharopolyspora rosea</name>
    <dbReference type="NCBI Taxonomy" id="524884"/>
    <lineage>
        <taxon>Bacteria</taxon>
        <taxon>Bacillati</taxon>
        <taxon>Actinomycetota</taxon>
        <taxon>Actinomycetes</taxon>
        <taxon>Pseudonocardiales</taxon>
        <taxon>Pseudonocardiaceae</taxon>
        <taxon>Saccharopolyspora</taxon>
    </lineage>
</organism>